<reference evidence="2" key="1">
    <citation type="submission" date="2020-04" db="EMBL/GenBank/DDBJ databases">
        <title>Genome Assembly and Annotation of Botryosphaeria dothidea sdau 11-99, a Latent Pathogen of Apple Fruit Ring Rot in China.</title>
        <authorList>
            <person name="Yu C."/>
            <person name="Diao Y."/>
            <person name="Lu Q."/>
            <person name="Zhao J."/>
            <person name="Cui S."/>
            <person name="Peng C."/>
            <person name="He B."/>
            <person name="Liu H."/>
        </authorList>
    </citation>
    <scope>NUCLEOTIDE SEQUENCE [LARGE SCALE GENOMIC DNA]</scope>
    <source>
        <strain evidence="2">Sdau11-99</strain>
    </source>
</reference>
<dbReference type="Proteomes" id="UP000572817">
    <property type="component" value="Unassembled WGS sequence"/>
</dbReference>
<evidence type="ECO:0000256" key="1">
    <source>
        <dbReference type="SAM" id="SignalP"/>
    </source>
</evidence>
<name>A0A8H4IPT6_9PEZI</name>
<dbReference type="EMBL" id="WWBZ02000051">
    <property type="protein sequence ID" value="KAF4304174.1"/>
    <property type="molecule type" value="Genomic_DNA"/>
</dbReference>
<evidence type="ECO:0000313" key="2">
    <source>
        <dbReference type="EMBL" id="KAF4304174.1"/>
    </source>
</evidence>
<keyword evidence="3" id="KW-1185">Reference proteome</keyword>
<keyword evidence="1" id="KW-0732">Signal</keyword>
<dbReference type="AlphaFoldDB" id="A0A8H4IPT6"/>
<protein>
    <submittedName>
        <fullName evidence="2">Uncharacterized protein</fullName>
    </submittedName>
</protein>
<proteinExistence type="predicted"/>
<organism evidence="2 3">
    <name type="scientific">Botryosphaeria dothidea</name>
    <dbReference type="NCBI Taxonomy" id="55169"/>
    <lineage>
        <taxon>Eukaryota</taxon>
        <taxon>Fungi</taxon>
        <taxon>Dikarya</taxon>
        <taxon>Ascomycota</taxon>
        <taxon>Pezizomycotina</taxon>
        <taxon>Dothideomycetes</taxon>
        <taxon>Dothideomycetes incertae sedis</taxon>
        <taxon>Botryosphaeriales</taxon>
        <taxon>Botryosphaeriaceae</taxon>
        <taxon>Botryosphaeria</taxon>
    </lineage>
</organism>
<comment type="caution">
    <text evidence="2">The sequence shown here is derived from an EMBL/GenBank/DDBJ whole genome shotgun (WGS) entry which is preliminary data.</text>
</comment>
<accession>A0A8H4IPT6</accession>
<feature type="signal peptide" evidence="1">
    <location>
        <begin position="1"/>
        <end position="20"/>
    </location>
</feature>
<feature type="chain" id="PRO_5034152650" evidence="1">
    <location>
        <begin position="21"/>
        <end position="204"/>
    </location>
</feature>
<evidence type="ECO:0000313" key="3">
    <source>
        <dbReference type="Proteomes" id="UP000572817"/>
    </source>
</evidence>
<sequence length="204" mass="21885">MFDLGLMVVGLLGYSILAKASNCYPPLYHYEAGHIPSPDSNLKVCNVLPYYNPHLSCCPQESTCLDNGLCLTPSNSSLGFLQYAGCTYLSGYGQACPGAEYCAYKSVPDGPYQRGSWNVIPCSNGKYCCSFGEISNECCADEEETFEVSWGPVPDHSTTIYSTWTYTTTATTTESVCPTASSTLAGTTPVNSVATPTIEARFTA</sequence>
<gene>
    <name evidence="2" type="ORF">GTA08_BOTSDO08541</name>
</gene>
<dbReference type="OrthoDB" id="5215637at2759"/>